<accession>A0A9X9BQL7</accession>
<reference evidence="1 2" key="1">
    <citation type="submission" date="2019-06" db="EMBL/GenBank/DDBJ databases">
        <title>Pseudomonas bimorpha sp. nov. isolated from bovine raw milk and skim milk concentrate.</title>
        <authorList>
            <person name="Hofmann K."/>
            <person name="Huptas C."/>
            <person name="Doll E."/>
            <person name="Scherer S."/>
            <person name="Wenning M."/>
        </authorList>
    </citation>
    <scope>NUCLEOTIDE SEQUENCE [LARGE SCALE GENOMIC DNA]</scope>
    <source>
        <strain evidence="1 2">DSM 13124</strain>
    </source>
</reference>
<protein>
    <submittedName>
        <fullName evidence="1">Uncharacterized protein</fullName>
    </submittedName>
</protein>
<dbReference type="OrthoDB" id="6812076at2"/>
<proteinExistence type="predicted"/>
<evidence type="ECO:0000313" key="1">
    <source>
        <dbReference type="EMBL" id="TWR56791.1"/>
    </source>
</evidence>
<dbReference type="RefSeq" id="WP_146484854.1">
    <property type="nucleotide sequence ID" value="NZ_VFEQ01000013.1"/>
</dbReference>
<organism evidence="1 2">
    <name type="scientific">Pseudomonas marginalis</name>
    <name type="common">Pseudomonas panacis</name>
    <dbReference type="NCBI Taxonomy" id="298"/>
    <lineage>
        <taxon>Bacteria</taxon>
        <taxon>Pseudomonadati</taxon>
        <taxon>Pseudomonadota</taxon>
        <taxon>Gammaproteobacteria</taxon>
        <taxon>Pseudomonadales</taxon>
        <taxon>Pseudomonadaceae</taxon>
        <taxon>Pseudomonas</taxon>
    </lineage>
</organism>
<comment type="caution">
    <text evidence="1">The sequence shown here is derived from an EMBL/GenBank/DDBJ whole genome shotgun (WGS) entry which is preliminary data.</text>
</comment>
<dbReference type="EMBL" id="VFEQ01000013">
    <property type="protein sequence ID" value="TWR56791.1"/>
    <property type="molecule type" value="Genomic_DNA"/>
</dbReference>
<evidence type="ECO:0000313" key="2">
    <source>
        <dbReference type="Proteomes" id="UP000316123"/>
    </source>
</evidence>
<feature type="non-terminal residue" evidence="1">
    <location>
        <position position="134"/>
    </location>
</feature>
<name>A0A9X9BQL7_PSEMA</name>
<dbReference type="Proteomes" id="UP000316123">
    <property type="component" value="Unassembled WGS sequence"/>
</dbReference>
<dbReference type="AlphaFoldDB" id="A0A9X9BQL7"/>
<gene>
    <name evidence="1" type="ORF">FIV41_20020</name>
</gene>
<sequence>MAIRRHLLVLTVGKHGSQAFDTGKPDETRRRTLAMTKKKTPSSLLPPIVVPLLEPPVEGDIDGADGGVGLRHSENPLVVYLVNPKVAVTAGSIALLYWGNRNVPVASTPIREGDENLDLIPLTVPASRIVEYWA</sequence>